<dbReference type="Proteomes" id="UP001054945">
    <property type="component" value="Unassembled WGS sequence"/>
</dbReference>
<evidence type="ECO:0000313" key="1">
    <source>
        <dbReference type="EMBL" id="GIY16064.1"/>
    </source>
</evidence>
<name>A0AAV4R4U5_CAEEX</name>
<evidence type="ECO:0000313" key="2">
    <source>
        <dbReference type="Proteomes" id="UP001054945"/>
    </source>
</evidence>
<dbReference type="AlphaFoldDB" id="A0AAV4R4U5"/>
<protein>
    <recommendedName>
        <fullName evidence="3">Secreted protein</fullName>
    </recommendedName>
</protein>
<comment type="caution">
    <text evidence="1">The sequence shown here is derived from an EMBL/GenBank/DDBJ whole genome shotgun (WGS) entry which is preliminary data.</text>
</comment>
<keyword evidence="2" id="KW-1185">Reference proteome</keyword>
<proteinExistence type="predicted"/>
<evidence type="ECO:0008006" key="3">
    <source>
        <dbReference type="Google" id="ProtNLM"/>
    </source>
</evidence>
<organism evidence="1 2">
    <name type="scientific">Caerostris extrusa</name>
    <name type="common">Bark spider</name>
    <name type="synonym">Caerostris bankana</name>
    <dbReference type="NCBI Taxonomy" id="172846"/>
    <lineage>
        <taxon>Eukaryota</taxon>
        <taxon>Metazoa</taxon>
        <taxon>Ecdysozoa</taxon>
        <taxon>Arthropoda</taxon>
        <taxon>Chelicerata</taxon>
        <taxon>Arachnida</taxon>
        <taxon>Araneae</taxon>
        <taxon>Araneomorphae</taxon>
        <taxon>Entelegynae</taxon>
        <taxon>Araneoidea</taxon>
        <taxon>Araneidae</taxon>
        <taxon>Caerostris</taxon>
    </lineage>
</organism>
<reference evidence="1 2" key="1">
    <citation type="submission" date="2021-06" db="EMBL/GenBank/DDBJ databases">
        <title>Caerostris extrusa draft genome.</title>
        <authorList>
            <person name="Kono N."/>
            <person name="Arakawa K."/>
        </authorList>
    </citation>
    <scope>NUCLEOTIDE SEQUENCE [LARGE SCALE GENOMIC DNA]</scope>
</reference>
<accession>A0AAV4R4U5</accession>
<gene>
    <name evidence="1" type="ORF">CEXT_464431</name>
</gene>
<dbReference type="EMBL" id="BPLR01007328">
    <property type="protein sequence ID" value="GIY16064.1"/>
    <property type="molecule type" value="Genomic_DNA"/>
</dbReference>
<sequence length="95" mass="10253">MTLNAQNKPHMCTLTKVFAVLASVASQPRGLKEERCEKAPLRIPGASEVSATGGAEERAYKSGEKGWNRTIRRGLPTEAPVAHHATRGRCLSALQ</sequence>